<accession>A0A425CM01</accession>
<evidence type="ECO:0000256" key="1">
    <source>
        <dbReference type="SAM" id="MobiDB-lite"/>
    </source>
</evidence>
<evidence type="ECO:0000313" key="3">
    <source>
        <dbReference type="Proteomes" id="UP000286097"/>
    </source>
</evidence>
<feature type="compositionally biased region" description="Basic and acidic residues" evidence="1">
    <location>
        <begin position="1"/>
        <end position="14"/>
    </location>
</feature>
<reference evidence="2 3" key="1">
    <citation type="submission" date="2018-06" db="EMBL/GenBank/DDBJ databases">
        <title>Comparative genomics of downy mildews reveals potential adaptations to biotrophy.</title>
        <authorList>
            <person name="Fletcher K."/>
            <person name="Klosterman S.J."/>
            <person name="Derevnina L."/>
            <person name="Martin F."/>
            <person name="Koike S."/>
            <person name="Reyes Chin-Wo S."/>
            <person name="Mou B."/>
            <person name="Michelmore R."/>
        </authorList>
    </citation>
    <scope>NUCLEOTIDE SEQUENCE [LARGE SCALE GENOMIC DNA]</scope>
    <source>
        <strain evidence="2 3">R13</strain>
    </source>
</reference>
<sequence>MSSQDKDEREEKPLFRTLTPNDQTDRLQYRSIAIAAAPPAFGMMGPRNPLEQMGTAFPGPMGFNIASKKSAGVSKMPEAATAPPSFGTRVDRTKYVNVTPRDLPPAPFRLELHTHFHVKLESTQRVCGIVGIKLCELDTDFEFKADKCKWKIEYRRNAQRVSLNIVIFKTSKDEYVLEVQRREGDITALMYLYHELKNMFRRSQLLSDKTSTTNGVKRAATKPLPKLPLSSKSIQDGVSALKGLLESKYEDAQMQGVLGAITMSTREETRAGMAGLVPQLVLLGQHHNSNVARLVSVALSRLCDHPQCRQAFINSDGWQFIVDCAAGGSNVKPEVQRESLHVVETLCPLNMSSQDKDEREEKPLFRTLTPNDQTDRLQYRSIAIAAAPPAFGMMGPRNPLEQMGTAFPGPMGFNIASKKSAGVSKMPEAATAPPSFGTRVDRTKYVNVTPRDLPPAPFRLELHTHFHVKLESTQRVCGIVGIKLCELDTDFEFKADKCKWKIEYRRNAQRVSLNIVIFKTSKDEYVLEVQRREGDITALMYLYHELKNMFRRSQLLSDKTSTTNGVKRAATKPLPKLPLSSKSIQDGVSALKGLLESKYEDAQMQGVLGAITMSTREETRAGMAGLVPQLVLLGQHHNSNVARLVSVALSRLCDHPQCRQAFINSDGWQFIVDCAAGGSNVKPEVQRESLHVVETLCPLYHDELIKSESAGRVLKLVQEWQKIEDPRLKKHACNAHRALKEAGVLA</sequence>
<dbReference type="Proteomes" id="UP000286097">
    <property type="component" value="Unassembled WGS sequence"/>
</dbReference>
<dbReference type="EMBL" id="QKXF01000083">
    <property type="protein sequence ID" value="RQM18078.1"/>
    <property type="molecule type" value="Genomic_DNA"/>
</dbReference>
<dbReference type="AlphaFoldDB" id="A0A425CM01"/>
<dbReference type="Gene3D" id="1.25.10.10">
    <property type="entry name" value="Leucine-rich Repeat Variant"/>
    <property type="match status" value="2"/>
</dbReference>
<name>A0A425CM01_9STRA</name>
<feature type="region of interest" description="Disordered" evidence="1">
    <location>
        <begin position="1"/>
        <end position="20"/>
    </location>
</feature>
<proteinExistence type="predicted"/>
<organism evidence="2 3">
    <name type="scientific">Peronospora effusa</name>
    <dbReference type="NCBI Taxonomy" id="542832"/>
    <lineage>
        <taxon>Eukaryota</taxon>
        <taxon>Sar</taxon>
        <taxon>Stramenopiles</taxon>
        <taxon>Oomycota</taxon>
        <taxon>Peronosporomycetes</taxon>
        <taxon>Peronosporales</taxon>
        <taxon>Peronosporaceae</taxon>
        <taxon>Peronospora</taxon>
    </lineage>
</organism>
<dbReference type="InterPro" id="IPR011989">
    <property type="entry name" value="ARM-like"/>
</dbReference>
<evidence type="ECO:0000313" key="2">
    <source>
        <dbReference type="EMBL" id="RQM18078.1"/>
    </source>
</evidence>
<dbReference type="InterPro" id="IPR016024">
    <property type="entry name" value="ARM-type_fold"/>
</dbReference>
<dbReference type="VEuPathDB" id="FungiDB:DD237_000434"/>
<dbReference type="SUPFAM" id="SSF48371">
    <property type="entry name" value="ARM repeat"/>
    <property type="match status" value="1"/>
</dbReference>
<comment type="caution">
    <text evidence="2">The sequence shown here is derived from an EMBL/GenBank/DDBJ whole genome shotgun (WGS) entry which is preliminary data.</text>
</comment>
<gene>
    <name evidence="2" type="ORF">DD237_000434</name>
</gene>
<protein>
    <submittedName>
        <fullName evidence="2">Uncharacterized protein</fullName>
    </submittedName>
</protein>